<evidence type="ECO:0000313" key="2">
    <source>
        <dbReference type="Proteomes" id="UP000052232"/>
    </source>
</evidence>
<sequence>MTEMAKATARQSKAIVELAASMKARAAQVQAKRIARPRELKIKIPPMDATPERLAKEPDASMIEVKDEKNAAGSIVVRRFRSTHLDRLHKNGKLTLQQWQAGEWYRNKHDEGHPSPRVTAQYGHHVPGGEPSYGLARTEYQLRCRQDWLAARSCWTRDQQGFMDRFLVRDELPRYGGRKAMRNIAFIRDALEEMRDYLRY</sequence>
<dbReference type="PATRIC" id="fig|1420583.3.peg.1425"/>
<gene>
    <name evidence="1" type="ORF">V473_07080</name>
</gene>
<dbReference type="Proteomes" id="UP000052232">
    <property type="component" value="Unassembled WGS sequence"/>
</dbReference>
<protein>
    <submittedName>
        <fullName evidence="1">Uncharacterized protein</fullName>
    </submittedName>
</protein>
<dbReference type="AlphaFoldDB" id="A0A0J8AX61"/>
<evidence type="ECO:0000313" key="1">
    <source>
        <dbReference type="EMBL" id="KMS58770.1"/>
    </source>
</evidence>
<dbReference type="EMBL" id="JACT01000001">
    <property type="protein sequence ID" value="KMS58770.1"/>
    <property type="molecule type" value="Genomic_DNA"/>
</dbReference>
<accession>A0A0J8AX61</accession>
<proteinExistence type="predicted"/>
<organism evidence="1 2">
    <name type="scientific">Sphingobium cupriresistens LL01</name>
    <dbReference type="NCBI Taxonomy" id="1420583"/>
    <lineage>
        <taxon>Bacteria</taxon>
        <taxon>Pseudomonadati</taxon>
        <taxon>Pseudomonadota</taxon>
        <taxon>Alphaproteobacteria</taxon>
        <taxon>Sphingomonadales</taxon>
        <taxon>Sphingomonadaceae</taxon>
        <taxon>Sphingobium</taxon>
    </lineage>
</organism>
<comment type="caution">
    <text evidence="1">The sequence shown here is derived from an EMBL/GenBank/DDBJ whole genome shotgun (WGS) entry which is preliminary data.</text>
</comment>
<keyword evidence="2" id="KW-1185">Reference proteome</keyword>
<name>A0A0J8AX61_9SPHN</name>
<reference evidence="1 2" key="1">
    <citation type="journal article" date="2015" name="G3 (Bethesda)">
        <title>Insights into Ongoing Evolution of the Hexachlorocyclohexane Catabolic Pathway from Comparative Genomics of Ten Sphingomonadaceae Strains.</title>
        <authorList>
            <person name="Pearce S.L."/>
            <person name="Oakeshott J.G."/>
            <person name="Pandey G."/>
        </authorList>
    </citation>
    <scope>NUCLEOTIDE SEQUENCE [LARGE SCALE GENOMIC DNA]</scope>
    <source>
        <strain evidence="1 2">LL01</strain>
    </source>
</reference>